<keyword evidence="2" id="KW-0229">DNA integration</keyword>
<evidence type="ECO:0000256" key="2">
    <source>
        <dbReference type="ARBA" id="ARBA00022908"/>
    </source>
</evidence>
<dbReference type="InterPro" id="IPR050090">
    <property type="entry name" value="Tyrosine_recombinase_XerCD"/>
</dbReference>
<comment type="caution">
    <text evidence="7">The sequence shown here is derived from an EMBL/GenBank/DDBJ whole genome shotgun (WGS) entry which is preliminary data.</text>
</comment>
<dbReference type="GO" id="GO:0015074">
    <property type="term" value="P:DNA integration"/>
    <property type="evidence" value="ECO:0007669"/>
    <property type="project" value="UniProtKB-KW"/>
</dbReference>
<keyword evidence="8" id="KW-1185">Reference proteome</keyword>
<protein>
    <submittedName>
        <fullName evidence="7">Site-specific recombinase XerD</fullName>
    </submittedName>
</protein>
<dbReference type="EMBL" id="PVMZ01000001">
    <property type="protein sequence ID" value="PRX25629.1"/>
    <property type="molecule type" value="Genomic_DNA"/>
</dbReference>
<dbReference type="PANTHER" id="PTHR30349">
    <property type="entry name" value="PHAGE INTEGRASE-RELATED"/>
    <property type="match status" value="1"/>
</dbReference>
<dbReference type="Proteomes" id="UP000239415">
    <property type="component" value="Unassembled WGS sequence"/>
</dbReference>
<evidence type="ECO:0000256" key="5">
    <source>
        <dbReference type="SAM" id="MobiDB-lite"/>
    </source>
</evidence>
<gene>
    <name evidence="7" type="ORF">CLV67_101346</name>
</gene>
<dbReference type="Gene3D" id="1.10.150.130">
    <property type="match status" value="1"/>
</dbReference>
<evidence type="ECO:0000256" key="1">
    <source>
        <dbReference type="ARBA" id="ARBA00008857"/>
    </source>
</evidence>
<dbReference type="InterPro" id="IPR002104">
    <property type="entry name" value="Integrase_catalytic"/>
</dbReference>
<evidence type="ECO:0000313" key="7">
    <source>
        <dbReference type="EMBL" id="PRX25629.1"/>
    </source>
</evidence>
<dbReference type="GO" id="GO:0006310">
    <property type="term" value="P:DNA recombination"/>
    <property type="evidence" value="ECO:0007669"/>
    <property type="project" value="UniProtKB-KW"/>
</dbReference>
<dbReference type="Gene3D" id="1.10.443.10">
    <property type="entry name" value="Intergrase catalytic core"/>
    <property type="match status" value="1"/>
</dbReference>
<proteinExistence type="inferred from homology"/>
<evidence type="ECO:0000256" key="4">
    <source>
        <dbReference type="ARBA" id="ARBA00023172"/>
    </source>
</evidence>
<dbReference type="PROSITE" id="PS51898">
    <property type="entry name" value="TYR_RECOMBINASE"/>
    <property type="match status" value="1"/>
</dbReference>
<keyword evidence="4" id="KW-0233">DNA recombination</keyword>
<reference evidence="7 8" key="1">
    <citation type="submission" date="2018-03" db="EMBL/GenBank/DDBJ databases">
        <title>Genomic Encyclopedia of Archaeal and Bacterial Type Strains, Phase II (KMG-II): from individual species to whole genera.</title>
        <authorList>
            <person name="Goeker M."/>
        </authorList>
    </citation>
    <scope>NUCLEOTIDE SEQUENCE [LARGE SCALE GENOMIC DNA]</scope>
    <source>
        <strain evidence="7 8">DSM 43146</strain>
    </source>
</reference>
<evidence type="ECO:0000256" key="3">
    <source>
        <dbReference type="ARBA" id="ARBA00023125"/>
    </source>
</evidence>
<dbReference type="CDD" id="cd01189">
    <property type="entry name" value="INT_ICEBs1_C_like"/>
    <property type="match status" value="1"/>
</dbReference>
<name>A0A2T0KPH4_9ACTN</name>
<keyword evidence="3" id="KW-0238">DNA-binding</keyword>
<evidence type="ECO:0000313" key="8">
    <source>
        <dbReference type="Proteomes" id="UP000239415"/>
    </source>
</evidence>
<dbReference type="PANTHER" id="PTHR30349:SF64">
    <property type="entry name" value="PROPHAGE INTEGRASE INTD-RELATED"/>
    <property type="match status" value="1"/>
</dbReference>
<dbReference type="Pfam" id="PF14659">
    <property type="entry name" value="Phage_int_SAM_3"/>
    <property type="match status" value="1"/>
</dbReference>
<dbReference type="AlphaFoldDB" id="A0A2T0KPH4"/>
<dbReference type="InterPro" id="IPR004107">
    <property type="entry name" value="Integrase_SAM-like_N"/>
</dbReference>
<organism evidence="7 8">
    <name type="scientific">Actinoplanes italicus</name>
    <dbReference type="NCBI Taxonomy" id="113567"/>
    <lineage>
        <taxon>Bacteria</taxon>
        <taxon>Bacillati</taxon>
        <taxon>Actinomycetota</taxon>
        <taxon>Actinomycetes</taxon>
        <taxon>Micromonosporales</taxon>
        <taxon>Micromonosporaceae</taxon>
        <taxon>Actinoplanes</taxon>
    </lineage>
</organism>
<feature type="domain" description="Tyr recombinase" evidence="6">
    <location>
        <begin position="218"/>
        <end position="418"/>
    </location>
</feature>
<accession>A0A2T0KPH4</accession>
<dbReference type="InterPro" id="IPR013762">
    <property type="entry name" value="Integrase-like_cat_sf"/>
</dbReference>
<comment type="similarity">
    <text evidence="1">Belongs to the 'phage' integrase family.</text>
</comment>
<dbReference type="SUPFAM" id="SSF56349">
    <property type="entry name" value="DNA breaking-rejoining enzymes"/>
    <property type="match status" value="1"/>
</dbReference>
<dbReference type="Pfam" id="PF00589">
    <property type="entry name" value="Phage_integrase"/>
    <property type="match status" value="1"/>
</dbReference>
<dbReference type="GO" id="GO:0003677">
    <property type="term" value="F:DNA binding"/>
    <property type="evidence" value="ECO:0007669"/>
    <property type="project" value="UniProtKB-KW"/>
</dbReference>
<feature type="region of interest" description="Disordered" evidence="5">
    <location>
        <begin position="84"/>
        <end position="104"/>
    </location>
</feature>
<dbReference type="InterPro" id="IPR011010">
    <property type="entry name" value="DNA_brk_join_enz"/>
</dbReference>
<sequence>MASIQKRPTNKGRTVRWRVVWRQDGKQVPVTLDYHTEAKRLQGLVEACGECWPADEELTRYGFADLIERKVEWLAKHMPLTVASDSSAPQPAGAPEEPRPPAPAVDEMPTFAEYAEKQIARKRGVEGYTKRRYRSNLANHVVPYFGHMRVDVIEYEHMEAWQDAMEAKGLSRKTIANIRGGVIVPTFKAACAMQPGRKPPLIAGNPMDGLELPKGRKKKRDVITTEADIQLYLSCAYEVHPIGADLLMLGMATAMRWGELAGLRVRDIDLAAAELRPSQVLARGSENGDTWELRSYTKSIAGDDRCIPIPPAIVEMLRRLVAGKRLDDLVFTRPGGGPWDHAKFRERVYLPVLAKAQGRGLAKHITPHCLRHSLLTMLADQGVDPKVMQHMAGHESVKTLYDNYIHPTQAQRQAAAAAIGTLLPTFYTAA</sequence>
<dbReference type="InterPro" id="IPR010998">
    <property type="entry name" value="Integrase_recombinase_N"/>
</dbReference>
<evidence type="ECO:0000259" key="6">
    <source>
        <dbReference type="PROSITE" id="PS51898"/>
    </source>
</evidence>